<feature type="compositionally biased region" description="Polar residues" evidence="1">
    <location>
        <begin position="97"/>
        <end position="106"/>
    </location>
</feature>
<feature type="region of interest" description="Disordered" evidence="1">
    <location>
        <begin position="405"/>
        <end position="474"/>
    </location>
</feature>
<feature type="compositionally biased region" description="Low complexity" evidence="1">
    <location>
        <begin position="627"/>
        <end position="641"/>
    </location>
</feature>
<keyword evidence="3" id="KW-1185">Reference proteome</keyword>
<feature type="compositionally biased region" description="Basic and acidic residues" evidence="1">
    <location>
        <begin position="457"/>
        <end position="473"/>
    </location>
</feature>
<name>A0A8S0W7G1_CYCAE</name>
<feature type="compositionally biased region" description="Basic and acidic residues" evidence="1">
    <location>
        <begin position="408"/>
        <end position="419"/>
    </location>
</feature>
<feature type="compositionally biased region" description="Low complexity" evidence="1">
    <location>
        <begin position="301"/>
        <end position="312"/>
    </location>
</feature>
<feature type="compositionally biased region" description="Basic and acidic residues" evidence="1">
    <location>
        <begin position="107"/>
        <end position="125"/>
    </location>
</feature>
<evidence type="ECO:0000313" key="3">
    <source>
        <dbReference type="Proteomes" id="UP000467700"/>
    </source>
</evidence>
<proteinExistence type="predicted"/>
<feature type="compositionally biased region" description="Pro residues" evidence="1">
    <location>
        <begin position="617"/>
        <end position="626"/>
    </location>
</feature>
<feature type="compositionally biased region" description="Basic and acidic residues" evidence="1">
    <location>
        <begin position="288"/>
        <end position="300"/>
    </location>
</feature>
<evidence type="ECO:0000313" key="2">
    <source>
        <dbReference type="EMBL" id="CAA7265878.1"/>
    </source>
</evidence>
<organism evidence="2 3">
    <name type="scientific">Cyclocybe aegerita</name>
    <name type="common">Black poplar mushroom</name>
    <name type="synonym">Agrocybe aegerita</name>
    <dbReference type="NCBI Taxonomy" id="1973307"/>
    <lineage>
        <taxon>Eukaryota</taxon>
        <taxon>Fungi</taxon>
        <taxon>Dikarya</taxon>
        <taxon>Basidiomycota</taxon>
        <taxon>Agaricomycotina</taxon>
        <taxon>Agaricomycetes</taxon>
        <taxon>Agaricomycetidae</taxon>
        <taxon>Agaricales</taxon>
        <taxon>Agaricineae</taxon>
        <taxon>Bolbitiaceae</taxon>
        <taxon>Cyclocybe</taxon>
    </lineage>
</organism>
<feature type="compositionally biased region" description="Low complexity" evidence="1">
    <location>
        <begin position="424"/>
        <end position="442"/>
    </location>
</feature>
<comment type="caution">
    <text evidence="2">The sequence shown here is derived from an EMBL/GenBank/DDBJ whole genome shotgun (WGS) entry which is preliminary data.</text>
</comment>
<dbReference type="Proteomes" id="UP000467700">
    <property type="component" value="Unassembled WGS sequence"/>
</dbReference>
<feature type="region of interest" description="Disordered" evidence="1">
    <location>
        <begin position="92"/>
        <end position="141"/>
    </location>
</feature>
<gene>
    <name evidence="2" type="ORF">AAE3_LOCUS8144</name>
</gene>
<feature type="compositionally biased region" description="Polar residues" evidence="1">
    <location>
        <begin position="126"/>
        <end position="137"/>
    </location>
</feature>
<feature type="region of interest" description="Disordered" evidence="1">
    <location>
        <begin position="498"/>
        <end position="550"/>
    </location>
</feature>
<reference evidence="2 3" key="1">
    <citation type="submission" date="2020-01" db="EMBL/GenBank/DDBJ databases">
        <authorList>
            <person name="Gupta K D."/>
        </authorList>
    </citation>
    <scope>NUCLEOTIDE SEQUENCE [LARGE SCALE GENOMIC DNA]</scope>
</reference>
<evidence type="ECO:0000256" key="1">
    <source>
        <dbReference type="SAM" id="MobiDB-lite"/>
    </source>
</evidence>
<dbReference type="OrthoDB" id="3048996at2759"/>
<feature type="region of interest" description="Disordered" evidence="1">
    <location>
        <begin position="616"/>
        <end position="649"/>
    </location>
</feature>
<dbReference type="AlphaFoldDB" id="A0A8S0W7G1"/>
<accession>A0A8S0W7G1</accession>
<protein>
    <submittedName>
        <fullName evidence="2">Uncharacterized protein</fullName>
    </submittedName>
</protein>
<dbReference type="EMBL" id="CACVBS010000051">
    <property type="protein sequence ID" value="CAA7265878.1"/>
    <property type="molecule type" value="Genomic_DNA"/>
</dbReference>
<sequence>MMRHGKVFAVRHECSMSNGGLTFRLKGERSLFDGSVALCFLYSLSHRPLPPPIFASISLHPPPSIWLDTQPIPSSTADPRLHHSSSPFPTYIIMSPAGSSHTSPRSSQRENRPLERREEVEDDKQSTLSQASGTPRTEQTHALRLVAGSRVRHARCAPEFLEEIAVRDTHIYLKKAASKKFKVLTNSEARTFYTTYINNYSKTEANSVRNDNDNVTNTMPSPIVFAVTVYEGEFKCVDYYMTWRGQRKARQGKEYERQVEILDSGFRRLARALDDDYKRISSLRKHDNLSPLHPKFDMKSRSTAPPSRSRPSGVALSAAEEEPQKVNELTPSLPEPPVSATDSVMSLPLLNMVRGVPFSHRVPLRVTNPDRLSVISDIDVTKIEPEKLAKAMAVTFEQASNAVPAVRRVPDQNTNERLKRSSASVRSSDTQSSKSSRSSRSSSRSKNRSGRHSSLGGRRDSSRQPEGGSSRDEELPEFLIVFLGDKLDRDTTSWHGLERQTSVRSLPPDRHSPWMGPLARADSIGYRHSPTDTPQDSDDSENDRPDAPPVIPMKPMMEAMGLIQTQYYRSPPVVPGGKYISIGSIGSPQSNQSPYLYSSPRMDASSPYVAPWMGQMPLPPSAPSSRPPSRAYSAASFASPYTQSHAGPY</sequence>
<feature type="region of interest" description="Disordered" evidence="1">
    <location>
        <begin position="288"/>
        <end position="339"/>
    </location>
</feature>